<evidence type="ECO:0000256" key="2">
    <source>
        <dbReference type="ARBA" id="ARBA00022448"/>
    </source>
</evidence>
<dbReference type="GO" id="GO:0005315">
    <property type="term" value="F:phosphate transmembrane transporter activity"/>
    <property type="evidence" value="ECO:0007669"/>
    <property type="project" value="InterPro"/>
</dbReference>
<reference evidence="7" key="1">
    <citation type="submission" date="2013-12" db="EMBL/GenBank/DDBJ databases">
        <title>A Varibaculum cambriense genome reconstructed from a premature infant gut community with otherwise low bacterial novelty that shifts toward anaerobic metabolism during the third week of life.</title>
        <authorList>
            <person name="Brown C.T."/>
            <person name="Sharon I."/>
            <person name="Thomas B.C."/>
            <person name="Castelle C.J."/>
            <person name="Morowitz M.J."/>
            <person name="Banfield J.F."/>
        </authorList>
    </citation>
    <scope>NUCLEOTIDE SEQUENCE</scope>
</reference>
<comment type="subcellular location">
    <subcellularLocation>
        <location evidence="1">Membrane</location>
        <topology evidence="1">Multi-pass membrane protein</topology>
    </subcellularLocation>
</comment>
<feature type="transmembrane region" description="Helical" evidence="6">
    <location>
        <begin position="21"/>
        <end position="45"/>
    </location>
</feature>
<keyword evidence="5 6" id="KW-0472">Membrane</keyword>
<protein>
    <submittedName>
        <fullName evidence="7">Phosphate transporter</fullName>
    </submittedName>
</protein>
<feature type="non-terminal residue" evidence="7">
    <location>
        <position position="1"/>
    </location>
</feature>
<keyword evidence="2" id="KW-0813">Transport</keyword>
<proteinExistence type="predicted"/>
<dbReference type="GO" id="GO:0006817">
    <property type="term" value="P:phosphate ion transport"/>
    <property type="evidence" value="ECO:0007669"/>
    <property type="project" value="InterPro"/>
</dbReference>
<evidence type="ECO:0000256" key="4">
    <source>
        <dbReference type="ARBA" id="ARBA00022989"/>
    </source>
</evidence>
<dbReference type="EMBL" id="AZMM01014170">
    <property type="protein sequence ID" value="ETJ31331.1"/>
    <property type="molecule type" value="Genomic_DNA"/>
</dbReference>
<keyword evidence="4 6" id="KW-1133">Transmembrane helix</keyword>
<gene>
    <name evidence="7" type="ORF">Q604_UNBC14170G0001</name>
</gene>
<organism evidence="7">
    <name type="scientific">human gut metagenome</name>
    <dbReference type="NCBI Taxonomy" id="408170"/>
    <lineage>
        <taxon>unclassified sequences</taxon>
        <taxon>metagenomes</taxon>
        <taxon>organismal metagenomes</taxon>
    </lineage>
</organism>
<comment type="caution">
    <text evidence="7">The sequence shown here is derived from an EMBL/GenBank/DDBJ whole genome shotgun (WGS) entry which is preliminary data.</text>
</comment>
<feature type="transmembrane region" description="Helical" evidence="6">
    <location>
        <begin position="51"/>
        <end position="71"/>
    </location>
</feature>
<sequence>AMVSTGVAKTIGGDIVMSPSLIDSGIISAALIGAITWNLLTWYWGIPSSSSHALIGGIIGAVGWSVGFDALN</sequence>
<feature type="non-terminal residue" evidence="7">
    <location>
        <position position="72"/>
    </location>
</feature>
<keyword evidence="3 6" id="KW-0812">Transmembrane</keyword>
<accession>W1XMH5</accession>
<dbReference type="Pfam" id="PF01384">
    <property type="entry name" value="PHO4"/>
    <property type="match status" value="1"/>
</dbReference>
<evidence type="ECO:0000313" key="7">
    <source>
        <dbReference type="EMBL" id="ETJ31331.1"/>
    </source>
</evidence>
<dbReference type="AlphaFoldDB" id="W1XMH5"/>
<evidence type="ECO:0000256" key="5">
    <source>
        <dbReference type="ARBA" id="ARBA00023136"/>
    </source>
</evidence>
<evidence type="ECO:0000256" key="6">
    <source>
        <dbReference type="SAM" id="Phobius"/>
    </source>
</evidence>
<evidence type="ECO:0000256" key="1">
    <source>
        <dbReference type="ARBA" id="ARBA00004141"/>
    </source>
</evidence>
<dbReference type="GO" id="GO:0016020">
    <property type="term" value="C:membrane"/>
    <property type="evidence" value="ECO:0007669"/>
    <property type="project" value="UniProtKB-SubCell"/>
</dbReference>
<evidence type="ECO:0000256" key="3">
    <source>
        <dbReference type="ARBA" id="ARBA00022692"/>
    </source>
</evidence>
<dbReference type="InterPro" id="IPR001204">
    <property type="entry name" value="Phos_transporter"/>
</dbReference>
<name>W1XMH5_9ZZZZ</name>